<name>A0A7C9MCJ7_9RHOB</name>
<dbReference type="RefSeq" id="WP_160763495.1">
    <property type="nucleotide sequence ID" value="NZ_WUPT01000001.1"/>
</dbReference>
<dbReference type="EMBL" id="WUPT01000001">
    <property type="protein sequence ID" value="MXQ07631.1"/>
    <property type="molecule type" value="Genomic_DNA"/>
</dbReference>
<gene>
    <name evidence="1" type="ORF">GQ651_07210</name>
</gene>
<dbReference type="Proteomes" id="UP000480350">
    <property type="component" value="Unassembled WGS sequence"/>
</dbReference>
<sequence length="236" mass="23361">MTSTVTLGLPFVEAAQAQKHVTVNEAFQRLDALTQMTLAGTGASVPPVAPGEGEVHAVGAGASGAWFGFDGALALYQNGGWDSVTPVAGWRAWDAEAGAIVTFDGVEWVPGLIALSGAGAAFAHRTADVLHSVGGGPVSTVTAALPDGALVLGVSLRVVSSIGGASSFDLGVSGAATRFAMGVSSAAGATAATIRDVPQVYPGGGDIVLTAKGGSFNGTGQVWLAIHLAELTPPRA</sequence>
<evidence type="ECO:0000313" key="2">
    <source>
        <dbReference type="Proteomes" id="UP000480350"/>
    </source>
</evidence>
<reference evidence="1 2" key="1">
    <citation type="submission" date="2019-12" db="EMBL/GenBank/DDBJ databases">
        <authorList>
            <person name="Lee S.D."/>
        </authorList>
    </citation>
    <scope>NUCLEOTIDE SEQUENCE [LARGE SCALE GENOMIC DNA]</scope>
    <source>
        <strain evidence="1 2">GH1-50</strain>
    </source>
</reference>
<organism evidence="1 2">
    <name type="scientific">Kangsaoukella pontilimi</name>
    <dbReference type="NCBI Taxonomy" id="2691042"/>
    <lineage>
        <taxon>Bacteria</taxon>
        <taxon>Pseudomonadati</taxon>
        <taxon>Pseudomonadota</taxon>
        <taxon>Alphaproteobacteria</taxon>
        <taxon>Rhodobacterales</taxon>
        <taxon>Paracoccaceae</taxon>
        <taxon>Kangsaoukella</taxon>
    </lineage>
</organism>
<comment type="caution">
    <text evidence="1">The sequence shown here is derived from an EMBL/GenBank/DDBJ whole genome shotgun (WGS) entry which is preliminary data.</text>
</comment>
<keyword evidence="2" id="KW-1185">Reference proteome</keyword>
<proteinExistence type="predicted"/>
<protein>
    <submittedName>
        <fullName evidence="1">DUF2793 domain-containing protein</fullName>
    </submittedName>
</protein>
<dbReference type="Pfam" id="PF10983">
    <property type="entry name" value="DUF2793"/>
    <property type="match status" value="1"/>
</dbReference>
<dbReference type="InterPro" id="IPR021251">
    <property type="entry name" value="DUF2793"/>
</dbReference>
<dbReference type="AlphaFoldDB" id="A0A7C9MCJ7"/>
<evidence type="ECO:0000313" key="1">
    <source>
        <dbReference type="EMBL" id="MXQ07631.1"/>
    </source>
</evidence>
<accession>A0A7C9MCJ7</accession>
<reference evidence="1 2" key="2">
    <citation type="submission" date="2020-03" db="EMBL/GenBank/DDBJ databases">
        <title>Kangsaoukella pontilimi gen. nov., sp. nov., a new member of the family Rhodobacteraceae isolated from a tidal mudflat.</title>
        <authorList>
            <person name="Kim I.S."/>
        </authorList>
    </citation>
    <scope>NUCLEOTIDE SEQUENCE [LARGE SCALE GENOMIC DNA]</scope>
    <source>
        <strain evidence="1 2">GH1-50</strain>
    </source>
</reference>